<dbReference type="GO" id="GO:0003743">
    <property type="term" value="F:translation initiation factor activity"/>
    <property type="evidence" value="ECO:0007669"/>
    <property type="project" value="UniProtKB-KW"/>
</dbReference>
<dbReference type="Pfam" id="PF01652">
    <property type="entry name" value="IF4E"/>
    <property type="match status" value="1"/>
</dbReference>
<dbReference type="Gene3D" id="3.30.760.10">
    <property type="entry name" value="RNA Cap, Translation Initiation Factor Eif4e"/>
    <property type="match status" value="1"/>
</dbReference>
<evidence type="ECO:0000256" key="1">
    <source>
        <dbReference type="ARBA" id="ARBA00022540"/>
    </source>
</evidence>
<dbReference type="GO" id="GO:0016281">
    <property type="term" value="C:eukaryotic translation initiation factor 4F complex"/>
    <property type="evidence" value="ECO:0007669"/>
    <property type="project" value="TreeGrafter"/>
</dbReference>
<keyword evidence="1 5" id="KW-0396">Initiation factor</keyword>
<feature type="compositionally biased region" description="Basic and acidic residues" evidence="6">
    <location>
        <begin position="303"/>
        <end position="315"/>
    </location>
</feature>
<feature type="region of interest" description="Disordered" evidence="6">
    <location>
        <begin position="303"/>
        <end position="322"/>
    </location>
</feature>
<reference evidence="7 8" key="1">
    <citation type="submission" date="2015-06" db="EMBL/GenBank/DDBJ databases">
        <title>Draft genome of the ant-associated black yeast Phialophora attae CBS 131958.</title>
        <authorList>
            <person name="Moreno L.F."/>
            <person name="Stielow B.J."/>
            <person name="de Hoog S."/>
            <person name="Vicente V.A."/>
            <person name="Weiss V.A."/>
            <person name="de Vries M."/>
            <person name="Cruz L.M."/>
            <person name="Souza E.M."/>
        </authorList>
    </citation>
    <scope>NUCLEOTIDE SEQUENCE [LARGE SCALE GENOMIC DNA]</scope>
    <source>
        <strain evidence="7 8">CBS 131958</strain>
    </source>
</reference>
<dbReference type="Proteomes" id="UP000038010">
    <property type="component" value="Unassembled WGS sequence"/>
</dbReference>
<evidence type="ECO:0000313" key="7">
    <source>
        <dbReference type="EMBL" id="KPI36051.1"/>
    </source>
</evidence>
<dbReference type="SUPFAM" id="SSF55418">
    <property type="entry name" value="eIF4e-like"/>
    <property type="match status" value="1"/>
</dbReference>
<dbReference type="VEuPathDB" id="FungiDB:AB675_1667"/>
<protein>
    <submittedName>
        <fullName evidence="7">Eukaryotic translation initiation factor 4E type 2</fullName>
    </submittedName>
</protein>
<dbReference type="EMBL" id="LFJN01000034">
    <property type="protein sequence ID" value="KPI36051.1"/>
    <property type="molecule type" value="Genomic_DNA"/>
</dbReference>
<comment type="caution">
    <text evidence="7">The sequence shown here is derived from an EMBL/GenBank/DDBJ whole genome shotgun (WGS) entry which is preliminary data.</text>
</comment>
<feature type="compositionally biased region" description="Polar residues" evidence="6">
    <location>
        <begin position="22"/>
        <end position="40"/>
    </location>
</feature>
<keyword evidence="8" id="KW-1185">Reference proteome</keyword>
<dbReference type="STRING" id="1664694.A0A0N0NIP0"/>
<evidence type="ECO:0000256" key="5">
    <source>
        <dbReference type="RuleBase" id="RU004374"/>
    </source>
</evidence>
<dbReference type="GeneID" id="28733452"/>
<accession>A0A0N0NIP0</accession>
<evidence type="ECO:0000256" key="2">
    <source>
        <dbReference type="ARBA" id="ARBA00022845"/>
    </source>
</evidence>
<keyword evidence="3 5" id="KW-0694">RNA-binding</keyword>
<dbReference type="RefSeq" id="XP_017996014.1">
    <property type="nucleotide sequence ID" value="XM_018141572.1"/>
</dbReference>
<name>A0A0N0NIP0_9EURO</name>
<dbReference type="PANTHER" id="PTHR11960">
    <property type="entry name" value="EUKARYOTIC TRANSLATION INITIATION FACTOR 4E RELATED"/>
    <property type="match status" value="1"/>
</dbReference>
<keyword evidence="2" id="KW-0810">Translation regulation</keyword>
<evidence type="ECO:0000256" key="3">
    <source>
        <dbReference type="ARBA" id="ARBA00022884"/>
    </source>
</evidence>
<gene>
    <name evidence="7" type="ORF">AB675_1667</name>
</gene>
<dbReference type="PANTHER" id="PTHR11960:SF66">
    <property type="entry name" value="EUKARYOTIC TRANSLATION INITIATION FACTOR 4E TYPE 3"/>
    <property type="match status" value="1"/>
</dbReference>
<dbReference type="GO" id="GO:0006417">
    <property type="term" value="P:regulation of translation"/>
    <property type="evidence" value="ECO:0007669"/>
    <property type="project" value="UniProtKB-KW"/>
</dbReference>
<evidence type="ECO:0000313" key="8">
    <source>
        <dbReference type="Proteomes" id="UP000038010"/>
    </source>
</evidence>
<dbReference type="AlphaFoldDB" id="A0A0N0NIP0"/>
<sequence length="322" mass="35164">MTTTAARPSGTTSFPTLDESIPSRSRFSTFDNLARSRNPNLPQPQAPTATPSTTLPAATQDDIQSRSRPPMPRRTSSAMHREVLTRLRPLPFQYIWCAWHSKPYNSTSPQNSSPSTSPNTTEVTTNGLTLLSSSVKDIATFYRIFNNTPWSSLPTRSSIHFFRSGVLPLWEDLANLEGGCFVLKIRKDDGASPGSSGEKGKALRTWEELCLLTLGGELQAAINEHGDAVLGLSYSSRVYHAVISIWTKQGRNVAAREKLGQAVLAGLSADLRPGTGAGSGVEYYYKVHADCAGFEEAVRESRERRGREVLEKGGDESVESES</sequence>
<evidence type="ECO:0000256" key="4">
    <source>
        <dbReference type="ARBA" id="ARBA00022917"/>
    </source>
</evidence>
<organism evidence="7 8">
    <name type="scientific">Cyphellophora attinorum</name>
    <dbReference type="NCBI Taxonomy" id="1664694"/>
    <lineage>
        <taxon>Eukaryota</taxon>
        <taxon>Fungi</taxon>
        <taxon>Dikarya</taxon>
        <taxon>Ascomycota</taxon>
        <taxon>Pezizomycotina</taxon>
        <taxon>Eurotiomycetes</taxon>
        <taxon>Chaetothyriomycetidae</taxon>
        <taxon>Chaetothyriales</taxon>
        <taxon>Cyphellophoraceae</taxon>
        <taxon>Cyphellophora</taxon>
    </lineage>
</organism>
<evidence type="ECO:0000256" key="6">
    <source>
        <dbReference type="SAM" id="MobiDB-lite"/>
    </source>
</evidence>
<feature type="compositionally biased region" description="Low complexity" evidence="6">
    <location>
        <begin position="46"/>
        <end position="60"/>
    </location>
</feature>
<dbReference type="InterPro" id="IPR023398">
    <property type="entry name" value="TIF_eIF4e-like"/>
</dbReference>
<comment type="similarity">
    <text evidence="5">Belongs to the eukaryotic initiation factor 4E family.</text>
</comment>
<feature type="region of interest" description="Disordered" evidence="6">
    <location>
        <begin position="1"/>
        <end position="81"/>
    </location>
</feature>
<proteinExistence type="inferred from homology"/>
<keyword evidence="4 5" id="KW-0648">Protein biosynthesis</keyword>
<dbReference type="GO" id="GO:0000340">
    <property type="term" value="F:RNA 7-methylguanosine cap binding"/>
    <property type="evidence" value="ECO:0007669"/>
    <property type="project" value="TreeGrafter"/>
</dbReference>
<feature type="compositionally biased region" description="Polar residues" evidence="6">
    <location>
        <begin position="1"/>
        <end position="15"/>
    </location>
</feature>
<dbReference type="OrthoDB" id="17977at2759"/>
<dbReference type="InterPro" id="IPR001040">
    <property type="entry name" value="TIF_eIF_4E"/>
</dbReference>